<dbReference type="Pfam" id="PF07589">
    <property type="entry name" value="PEP-CTERM"/>
    <property type="match status" value="1"/>
</dbReference>
<dbReference type="InterPro" id="IPR013424">
    <property type="entry name" value="Ice-binding_C"/>
</dbReference>
<keyword evidence="4" id="KW-1185">Reference proteome</keyword>
<feature type="signal peptide" evidence="1">
    <location>
        <begin position="1"/>
        <end position="22"/>
    </location>
</feature>
<dbReference type="EMBL" id="CP059733">
    <property type="protein sequence ID" value="WDE05314.1"/>
    <property type="molecule type" value="Genomic_DNA"/>
</dbReference>
<accession>A0AAE9Z3D2</accession>
<sequence length="221" mass="23636">MKNKLNLVVSAVLFLIATSVSATPIETISFLGGNRGVAESFEFSSGGIGLTVSAWTTNVNDEQTELMPWQLLSGDNGVYHGSTGLGVVSSASDGADLDGGSSGNFASDPDEGLLFVFSEQVNLLAFTAGDLSDNDDINFSRVSLLDADSLDADNLFVDRNDGDDHYQLSSDAFGYAFMLWVDGNDDDVRIASLEFSTVPEPYTLLLLAMGLLLCRFKLYGR</sequence>
<reference evidence="3 4" key="2">
    <citation type="journal article" date="2022" name="Mar. Drugs">
        <title>Bioassay-Guided Fractionation Leads to the Detection of Cholic Acid Generated by the Rare Thalassomonas sp.</title>
        <authorList>
            <person name="Pheiffer F."/>
            <person name="Schneider Y.K."/>
            <person name="Hansen E.H."/>
            <person name="Andersen J.H."/>
            <person name="Isaksson J."/>
            <person name="Busche T."/>
            <person name="R C."/>
            <person name="Kalinowski J."/>
            <person name="Zyl L.V."/>
            <person name="Trindade M."/>
        </authorList>
    </citation>
    <scope>NUCLEOTIDE SEQUENCE [LARGE SCALE GENOMIC DNA]</scope>
    <source>
        <strain evidence="3 4">XOM25</strain>
    </source>
</reference>
<evidence type="ECO:0000256" key="1">
    <source>
        <dbReference type="SAM" id="SignalP"/>
    </source>
</evidence>
<dbReference type="Proteomes" id="UP000032352">
    <property type="component" value="Chromosome"/>
</dbReference>
<evidence type="ECO:0000313" key="4">
    <source>
        <dbReference type="Proteomes" id="UP000032352"/>
    </source>
</evidence>
<protein>
    <submittedName>
        <fullName evidence="3">PEP-CTERM sorting domain-containing protein</fullName>
    </submittedName>
</protein>
<feature type="domain" description="Ice-binding protein C-terminal" evidence="2">
    <location>
        <begin position="197"/>
        <end position="212"/>
    </location>
</feature>
<feature type="chain" id="PRO_5042120241" evidence="1">
    <location>
        <begin position="23"/>
        <end position="221"/>
    </location>
</feature>
<evidence type="ECO:0000313" key="3">
    <source>
        <dbReference type="EMBL" id="WDE05314.1"/>
    </source>
</evidence>
<reference evidence="3 4" key="1">
    <citation type="journal article" date="2015" name="Genome Announc.">
        <title>Draft Genome Sequences of Marine Isolates of Thalassomonas viridans and Thalassomonas actiniarum.</title>
        <authorList>
            <person name="Olonade I."/>
            <person name="van Zyl L.J."/>
            <person name="Trindade M."/>
        </authorList>
    </citation>
    <scope>NUCLEOTIDE SEQUENCE [LARGE SCALE GENOMIC DNA]</scope>
    <source>
        <strain evidence="3 4">XOM25</strain>
    </source>
</reference>
<keyword evidence="1" id="KW-0732">Signal</keyword>
<dbReference type="AlphaFoldDB" id="A0AAE9Z3D2"/>
<dbReference type="KEGG" id="tvd:SG34_029185"/>
<proteinExistence type="predicted"/>
<organism evidence="3 4">
    <name type="scientific">Thalassomonas viridans</name>
    <dbReference type="NCBI Taxonomy" id="137584"/>
    <lineage>
        <taxon>Bacteria</taxon>
        <taxon>Pseudomonadati</taxon>
        <taxon>Pseudomonadota</taxon>
        <taxon>Gammaproteobacteria</taxon>
        <taxon>Alteromonadales</taxon>
        <taxon>Colwelliaceae</taxon>
        <taxon>Thalassomonas</taxon>
    </lineage>
</organism>
<evidence type="ECO:0000259" key="2">
    <source>
        <dbReference type="Pfam" id="PF07589"/>
    </source>
</evidence>
<dbReference type="RefSeq" id="WP_044840454.1">
    <property type="nucleotide sequence ID" value="NZ_CP059733.1"/>
</dbReference>
<gene>
    <name evidence="3" type="ORF">SG34_029185</name>
</gene>
<name>A0AAE9Z3D2_9GAMM</name>